<name>A0AC60PQE9_IXOPE</name>
<keyword evidence="2" id="KW-1185">Reference proteome</keyword>
<sequence length="579" mass="63485">MARPCSACGNIARASAARDADDHARQSESAAFHATVSKPLAAPATAGKATLAPKTSLARPCSACGNIARASAARDADDHARQSESAAFHATVSKPLAAPATAGKATLAPKTSLVRNGLNFIAWSADQVSTVFIHAAQLTAAEIDTVRIRIRRDLNLVVASTPEPEVAVRVQELPAITINGRQYEILAYIALPDNSCRGVITGLDSRPTSEILSTRIRAQGVNVLCARMMGQTNTAIINFEGLKVPYYVYFRVAEYRCLPHRPGEQICNACLGLGHRVMFAPIPRRTKAAVSQPRTNSLVIVGDFNAAHLTWGYVQNPTGRRLAQAIANNHLAIMTEPEQPTRMGNSDCRDTCPDQTLVGTQTSCSWSNLDETLRSDLSILETEVCDGGRRTRKLRPARLMNWDQVRQQTWAILRSLLDPSRFKTETSEAVTKLLHRLQREEPLITKELESRYLATGQRPDYAEYSYTEEPTQLDADFTESEIQAILAKLMGTTIPGKDGLTNKMLHNLDDASITALTQYFNEVWRTGSIPEEWKHADITLIPKPGKPLGLQNLRPISLTSCGGKLMENVVLSRPQPYLE</sequence>
<accession>A0AC60PQE9</accession>
<organism evidence="1 2">
    <name type="scientific">Ixodes persulcatus</name>
    <name type="common">Taiga tick</name>
    <dbReference type="NCBI Taxonomy" id="34615"/>
    <lineage>
        <taxon>Eukaryota</taxon>
        <taxon>Metazoa</taxon>
        <taxon>Ecdysozoa</taxon>
        <taxon>Arthropoda</taxon>
        <taxon>Chelicerata</taxon>
        <taxon>Arachnida</taxon>
        <taxon>Acari</taxon>
        <taxon>Parasitiformes</taxon>
        <taxon>Ixodida</taxon>
        <taxon>Ixodoidea</taxon>
        <taxon>Ixodidae</taxon>
        <taxon>Ixodinae</taxon>
        <taxon>Ixodes</taxon>
    </lineage>
</organism>
<comment type="caution">
    <text evidence="1">The sequence shown here is derived from an EMBL/GenBank/DDBJ whole genome shotgun (WGS) entry which is preliminary data.</text>
</comment>
<proteinExistence type="predicted"/>
<dbReference type="EMBL" id="JABSTQ010010124">
    <property type="protein sequence ID" value="KAG0423246.1"/>
    <property type="molecule type" value="Genomic_DNA"/>
</dbReference>
<dbReference type="Proteomes" id="UP000805193">
    <property type="component" value="Unassembled WGS sequence"/>
</dbReference>
<gene>
    <name evidence="1" type="ORF">HPB47_000965</name>
</gene>
<evidence type="ECO:0000313" key="1">
    <source>
        <dbReference type="EMBL" id="KAG0423246.1"/>
    </source>
</evidence>
<reference evidence="1 2" key="1">
    <citation type="journal article" date="2020" name="Cell">
        <title>Large-Scale Comparative Analyses of Tick Genomes Elucidate Their Genetic Diversity and Vector Capacities.</title>
        <authorList>
            <consortium name="Tick Genome and Microbiome Consortium (TIGMIC)"/>
            <person name="Jia N."/>
            <person name="Wang J."/>
            <person name="Shi W."/>
            <person name="Du L."/>
            <person name="Sun Y."/>
            <person name="Zhan W."/>
            <person name="Jiang J.F."/>
            <person name="Wang Q."/>
            <person name="Zhang B."/>
            <person name="Ji P."/>
            <person name="Bell-Sakyi L."/>
            <person name="Cui X.M."/>
            <person name="Yuan T.T."/>
            <person name="Jiang B.G."/>
            <person name="Yang W.F."/>
            <person name="Lam T.T."/>
            <person name="Chang Q.C."/>
            <person name="Ding S.J."/>
            <person name="Wang X.J."/>
            <person name="Zhu J.G."/>
            <person name="Ruan X.D."/>
            <person name="Zhao L."/>
            <person name="Wei J.T."/>
            <person name="Ye R.Z."/>
            <person name="Que T.C."/>
            <person name="Du C.H."/>
            <person name="Zhou Y.H."/>
            <person name="Cheng J.X."/>
            <person name="Dai P.F."/>
            <person name="Guo W.B."/>
            <person name="Han X.H."/>
            <person name="Huang E.J."/>
            <person name="Li L.F."/>
            <person name="Wei W."/>
            <person name="Gao Y.C."/>
            <person name="Liu J.Z."/>
            <person name="Shao H.Z."/>
            <person name="Wang X."/>
            <person name="Wang C.C."/>
            <person name="Yang T.C."/>
            <person name="Huo Q.B."/>
            <person name="Li W."/>
            <person name="Chen H.Y."/>
            <person name="Chen S.E."/>
            <person name="Zhou L.G."/>
            <person name="Ni X.B."/>
            <person name="Tian J.H."/>
            <person name="Sheng Y."/>
            <person name="Liu T."/>
            <person name="Pan Y.S."/>
            <person name="Xia L.Y."/>
            <person name="Li J."/>
            <person name="Zhao F."/>
            <person name="Cao W.C."/>
        </authorList>
    </citation>
    <scope>NUCLEOTIDE SEQUENCE [LARGE SCALE GENOMIC DNA]</scope>
    <source>
        <strain evidence="1">Iper-2018</strain>
    </source>
</reference>
<protein>
    <submittedName>
        <fullName evidence="1">Uncharacterized protein</fullName>
    </submittedName>
</protein>
<evidence type="ECO:0000313" key="2">
    <source>
        <dbReference type="Proteomes" id="UP000805193"/>
    </source>
</evidence>